<feature type="region of interest" description="Disordered" evidence="1">
    <location>
        <begin position="131"/>
        <end position="1389"/>
    </location>
</feature>
<feature type="compositionally biased region" description="Basic and acidic residues" evidence="1">
    <location>
        <begin position="1016"/>
        <end position="1041"/>
    </location>
</feature>
<feature type="compositionally biased region" description="Basic and acidic residues" evidence="1">
    <location>
        <begin position="544"/>
        <end position="556"/>
    </location>
</feature>
<feature type="compositionally biased region" description="Polar residues" evidence="1">
    <location>
        <begin position="434"/>
        <end position="446"/>
    </location>
</feature>
<feature type="compositionally biased region" description="Polar residues" evidence="1">
    <location>
        <begin position="966"/>
        <end position="979"/>
    </location>
</feature>
<feature type="compositionally biased region" description="Low complexity" evidence="1">
    <location>
        <begin position="642"/>
        <end position="656"/>
    </location>
</feature>
<feature type="compositionally biased region" description="Polar residues" evidence="1">
    <location>
        <begin position="18"/>
        <end position="29"/>
    </location>
</feature>
<feature type="compositionally biased region" description="Basic and acidic residues" evidence="1">
    <location>
        <begin position="657"/>
        <end position="666"/>
    </location>
</feature>
<feature type="compositionally biased region" description="Acidic residues" evidence="1">
    <location>
        <begin position="1267"/>
        <end position="1278"/>
    </location>
</feature>
<feature type="compositionally biased region" description="Polar residues" evidence="1">
    <location>
        <begin position="850"/>
        <end position="859"/>
    </location>
</feature>
<feature type="compositionally biased region" description="Polar residues" evidence="1">
    <location>
        <begin position="232"/>
        <end position="268"/>
    </location>
</feature>
<feature type="compositionally biased region" description="Polar residues" evidence="1">
    <location>
        <begin position="1352"/>
        <end position="1373"/>
    </location>
</feature>
<name>A0ABR0IZJ4_9EURO</name>
<feature type="compositionally biased region" description="Gly residues" evidence="1">
    <location>
        <begin position="411"/>
        <end position="421"/>
    </location>
</feature>
<dbReference type="EMBL" id="JAVRRF010000029">
    <property type="protein sequence ID" value="KAK5052435.1"/>
    <property type="molecule type" value="Genomic_DNA"/>
</dbReference>
<comment type="caution">
    <text evidence="2">The sequence shown here is derived from an EMBL/GenBank/DDBJ whole genome shotgun (WGS) entry which is preliminary data.</text>
</comment>
<gene>
    <name evidence="2" type="ORF">LTR69_009773</name>
</gene>
<feature type="compositionally biased region" description="Low complexity" evidence="1">
    <location>
        <begin position="1004"/>
        <end position="1014"/>
    </location>
</feature>
<feature type="compositionally biased region" description="Basic and acidic residues" evidence="1">
    <location>
        <begin position="1300"/>
        <end position="1309"/>
    </location>
</feature>
<feature type="compositionally biased region" description="Basic and acidic residues" evidence="1">
    <location>
        <begin position="1058"/>
        <end position="1068"/>
    </location>
</feature>
<feature type="compositionally biased region" description="Low complexity" evidence="1">
    <location>
        <begin position="449"/>
        <end position="468"/>
    </location>
</feature>
<feature type="compositionally biased region" description="Low complexity" evidence="1">
    <location>
        <begin position="1167"/>
        <end position="1178"/>
    </location>
</feature>
<feature type="region of interest" description="Disordered" evidence="1">
    <location>
        <begin position="1"/>
        <end position="115"/>
    </location>
</feature>
<evidence type="ECO:0000313" key="2">
    <source>
        <dbReference type="EMBL" id="KAK5052435.1"/>
    </source>
</evidence>
<evidence type="ECO:0000313" key="3">
    <source>
        <dbReference type="Proteomes" id="UP001345691"/>
    </source>
</evidence>
<accession>A0ABR0IZJ4</accession>
<feature type="compositionally biased region" description="Low complexity" evidence="1">
    <location>
        <begin position="613"/>
        <end position="631"/>
    </location>
</feature>
<feature type="compositionally biased region" description="Basic and acidic residues" evidence="1">
    <location>
        <begin position="921"/>
        <end position="933"/>
    </location>
</feature>
<feature type="compositionally biased region" description="Polar residues" evidence="1">
    <location>
        <begin position="210"/>
        <end position="223"/>
    </location>
</feature>
<feature type="compositionally biased region" description="Polar residues" evidence="1">
    <location>
        <begin position="39"/>
        <end position="62"/>
    </location>
</feature>
<feature type="compositionally biased region" description="Low complexity" evidence="1">
    <location>
        <begin position="668"/>
        <end position="680"/>
    </location>
</feature>
<feature type="compositionally biased region" description="Polar residues" evidence="1">
    <location>
        <begin position="708"/>
        <end position="720"/>
    </location>
</feature>
<feature type="compositionally biased region" description="Polar residues" evidence="1">
    <location>
        <begin position="368"/>
        <end position="403"/>
    </location>
</feature>
<dbReference type="Proteomes" id="UP001345691">
    <property type="component" value="Unassembled WGS sequence"/>
</dbReference>
<feature type="compositionally biased region" description="Polar residues" evidence="1">
    <location>
        <begin position="557"/>
        <end position="592"/>
    </location>
</feature>
<feature type="compositionally biased region" description="Polar residues" evidence="1">
    <location>
        <begin position="687"/>
        <end position="699"/>
    </location>
</feature>
<feature type="compositionally biased region" description="Low complexity" evidence="1">
    <location>
        <begin position="935"/>
        <end position="945"/>
    </location>
</feature>
<feature type="compositionally biased region" description="Gly residues" evidence="1">
    <location>
        <begin position="323"/>
        <end position="337"/>
    </location>
</feature>
<feature type="compositionally biased region" description="Polar residues" evidence="1">
    <location>
        <begin position="186"/>
        <end position="200"/>
    </location>
</feature>
<protein>
    <submittedName>
        <fullName evidence="2">Uncharacterized protein</fullName>
    </submittedName>
</protein>
<proteinExistence type="predicted"/>
<keyword evidence="3" id="KW-1185">Reference proteome</keyword>
<feature type="compositionally biased region" description="Low complexity" evidence="1">
    <location>
        <begin position="146"/>
        <end position="165"/>
    </location>
</feature>
<feature type="compositionally biased region" description="Polar residues" evidence="1">
    <location>
        <begin position="1324"/>
        <end position="1345"/>
    </location>
</feature>
<reference evidence="2 3" key="1">
    <citation type="submission" date="2023-08" db="EMBL/GenBank/DDBJ databases">
        <title>Black Yeasts Isolated from many extreme environments.</title>
        <authorList>
            <person name="Coleine C."/>
            <person name="Stajich J.E."/>
            <person name="Selbmann L."/>
        </authorList>
    </citation>
    <scope>NUCLEOTIDE SEQUENCE [LARGE SCALE GENOMIC DNA]</scope>
    <source>
        <strain evidence="2 3">CCFEE 6328</strain>
    </source>
</reference>
<feature type="compositionally biased region" description="Basic and acidic residues" evidence="1">
    <location>
        <begin position="1181"/>
        <end position="1215"/>
    </location>
</feature>
<feature type="compositionally biased region" description="Basic and acidic residues" evidence="1">
    <location>
        <begin position="1225"/>
        <end position="1254"/>
    </location>
</feature>
<feature type="compositionally biased region" description="Polar residues" evidence="1">
    <location>
        <begin position="778"/>
        <end position="790"/>
    </location>
</feature>
<feature type="compositionally biased region" description="Low complexity" evidence="1">
    <location>
        <begin position="1374"/>
        <end position="1389"/>
    </location>
</feature>
<sequence>MDTIKSLLNKEVAEDSNKTNTSARLTGQGSHFHKDDQSEPSSSGYVQGTDARQPTGPTSNEELGTVAIGGTSTYRKHHLPKGDTVGSVIDPTSTDPTTYKMPEHTYQANTGVPAGSAGTAATLAFRDLDPTASQIPGAFPGDESLSADSTRGDTSATTGSAGYGSSRERFGTTGDETSTREGAGYGSSTEPFGTTGTQDETAGGAGYGTSREQFGSTGRQDNTVGGAGYGTSREQFGSTGRQDNTVGGSGYGTSREQFGSAGRQDNTVGGSGYGTSREPLGTTGVEGAAAGYEASREPFGTTGGETTTSGDAGYGTSREPFGTTGGETVTGGHGGYGSSREPFSSTGAQDATAGNTGSGTSGKPFSFYNATTVGDSDLGNTSSTADRSIGSTTAAGETSNSGTFGKILGAVGLGGAAGGAGAAASRAGERDQVHTQSQPTTTTGVDSYTAPTQSGTSATSGQSASSTGRDSYGGRTQSGPSSSHYRKESIPTTAYPAGINSPSPINPPVGGTTEAVDDSDRHHHTGRDAGLAAAGIGAGALGAHEYERNRPQRDDSASQSAPRSTGQTTSTAGSYAPATTSSGLGRDTTNIGENDFAAPYDTAGPGPERDTGYGRTAGAAGRGAGADPARPAQDDRHLGRDAAIAGVAGTGAAAYGVHDHDKDRAEPSTQSQQTGQYGSGRDAYGSAPTTQSSQGNQYGSGRDAYGSGPTTQSSQGTQHVSGDDVYVPTSQRGQDERHYGRDAAIAGAAGTGAVGAYEYESHRPEQTTSSGRDVYGSEPTTQSSQGNQYGSGRDAYGSEPITQRGQDSRHYGRDAAVAGAAGTGAAGAYEYERHRPEQTTGTGRDAYGSEPSSQGNQYGSGRDNYGSDSTAQRGQDDRHYGRDAAVAGAAGTGAVGAYEYEKHRPEQTTSYGRDVSGSEPTTHRGQGDRHYGRDAAVAGAAGTGAYEYEKHRPEQTNTYGRDVSGSDPTTQSSQGNQYDSGRVGYGNEPASQRGQDDRHLGRDAAVAGAAGTGAYEYEKHRPEQATGVGREDPATSTRDTRTAAPASEKATSRQQATEPEKEQRHTGRDAALAGATGAGAGALGEHEYSKHEAEKAEAQRQKDLAEQEAARQKQFEKDQKAAEKQAHKEEKQHAKLEKKIQKEHEKDEKQHHKELEKEEKHHDKEAAGAAAAGTGAAAYGVDEHDKKRDNKNLTRDEQALHEPHSGNQQRRHEAESLGTGAYPGGERERNVTSEDTDRTRLHKDPPQQKKEGFFKRIFKSRKNKDTGEDEDYSTDEEDTTHHHRGAEAAGVGGAGLAAAEADRHHERNAVHGTAGTAGQHAGQSSYEAQSGGLQKPSYNPFSKQDPTVMDVPTTSNRTADTNLGTGVGTNQYDTGYETRPGETGTGTRS</sequence>
<feature type="compositionally biased region" description="Basic and acidic residues" evidence="1">
    <location>
        <begin position="1084"/>
        <end position="1166"/>
    </location>
</feature>
<feature type="compositionally biased region" description="Low complexity" evidence="1">
    <location>
        <begin position="1310"/>
        <end position="1323"/>
    </location>
</feature>
<evidence type="ECO:0000256" key="1">
    <source>
        <dbReference type="SAM" id="MobiDB-lite"/>
    </source>
</evidence>
<organism evidence="2 3">
    <name type="scientific">Exophiala sideris</name>
    <dbReference type="NCBI Taxonomy" id="1016849"/>
    <lineage>
        <taxon>Eukaryota</taxon>
        <taxon>Fungi</taxon>
        <taxon>Dikarya</taxon>
        <taxon>Ascomycota</taxon>
        <taxon>Pezizomycotina</taxon>
        <taxon>Eurotiomycetes</taxon>
        <taxon>Chaetothyriomycetidae</taxon>
        <taxon>Chaetothyriales</taxon>
        <taxon>Herpotrichiellaceae</taxon>
        <taxon>Exophiala</taxon>
    </lineage>
</organism>
<feature type="compositionally biased region" description="Polar residues" evidence="1">
    <location>
        <begin position="474"/>
        <end position="483"/>
    </location>
</feature>